<keyword evidence="6" id="KW-1133">Transmembrane helix</keyword>
<name>A0A4S4BPF3_9BACI</name>
<evidence type="ECO:0000313" key="10">
    <source>
        <dbReference type="Proteomes" id="UP000310334"/>
    </source>
</evidence>
<evidence type="ECO:0000313" key="9">
    <source>
        <dbReference type="EMBL" id="THF76793.1"/>
    </source>
</evidence>
<dbReference type="GO" id="GO:0022857">
    <property type="term" value="F:transmembrane transporter activity"/>
    <property type="evidence" value="ECO:0007669"/>
    <property type="project" value="InterPro"/>
</dbReference>
<reference evidence="9 10" key="1">
    <citation type="submission" date="2019-04" db="EMBL/GenBank/DDBJ databases">
        <title>Bacillus sediminilitoris sp. nov., isolated from a tidal flat sediment on the East China Sea.</title>
        <authorList>
            <person name="Wei Y."/>
            <person name="Mao H."/>
            <person name="Fang J."/>
        </authorList>
    </citation>
    <scope>NUCLEOTIDE SEQUENCE [LARGE SCALE GENOMIC DNA]</scope>
    <source>
        <strain evidence="9 10">DSL-17</strain>
    </source>
</reference>
<comment type="similarity">
    <text evidence="2">Belongs to the major facilitator superfamily. TCR/Tet family.</text>
</comment>
<dbReference type="SUPFAM" id="SSF103473">
    <property type="entry name" value="MFS general substrate transporter"/>
    <property type="match status" value="1"/>
</dbReference>
<dbReference type="InterPro" id="IPR005829">
    <property type="entry name" value="Sugar_transporter_CS"/>
</dbReference>
<organism evidence="9 10">
    <name type="scientific">Metabacillus sediminilitoris</name>
    <dbReference type="NCBI Taxonomy" id="2567941"/>
    <lineage>
        <taxon>Bacteria</taxon>
        <taxon>Bacillati</taxon>
        <taxon>Bacillota</taxon>
        <taxon>Bacilli</taxon>
        <taxon>Bacillales</taxon>
        <taxon>Bacillaceae</taxon>
        <taxon>Metabacillus</taxon>
    </lineage>
</organism>
<dbReference type="Pfam" id="PF07690">
    <property type="entry name" value="MFS_1"/>
    <property type="match status" value="2"/>
</dbReference>
<dbReference type="CDD" id="cd17474">
    <property type="entry name" value="MFS_YfmO_like"/>
    <property type="match status" value="1"/>
</dbReference>
<dbReference type="PANTHER" id="PTHR43124:SF3">
    <property type="entry name" value="CHLORAMPHENICOL EFFLUX PUMP RV0191"/>
    <property type="match status" value="1"/>
</dbReference>
<dbReference type="InterPro" id="IPR036259">
    <property type="entry name" value="MFS_trans_sf"/>
</dbReference>
<evidence type="ECO:0000256" key="2">
    <source>
        <dbReference type="ARBA" id="ARBA00007520"/>
    </source>
</evidence>
<comment type="subcellular location">
    <subcellularLocation>
        <location evidence="1">Cell membrane</location>
        <topology evidence="1">Multi-pass membrane protein</topology>
    </subcellularLocation>
</comment>
<evidence type="ECO:0000256" key="3">
    <source>
        <dbReference type="ARBA" id="ARBA00022448"/>
    </source>
</evidence>
<dbReference type="Proteomes" id="UP000310334">
    <property type="component" value="Unassembled WGS sequence"/>
</dbReference>
<dbReference type="InterPro" id="IPR050189">
    <property type="entry name" value="MFS_Efflux_Transporters"/>
</dbReference>
<dbReference type="GO" id="GO:0005886">
    <property type="term" value="C:plasma membrane"/>
    <property type="evidence" value="ECO:0007669"/>
    <property type="project" value="UniProtKB-SubCell"/>
</dbReference>
<evidence type="ECO:0000259" key="8">
    <source>
        <dbReference type="PROSITE" id="PS50850"/>
    </source>
</evidence>
<dbReference type="OrthoDB" id="2986280at2"/>
<evidence type="ECO:0000256" key="6">
    <source>
        <dbReference type="ARBA" id="ARBA00022989"/>
    </source>
</evidence>
<feature type="domain" description="Major facilitator superfamily (MFS) profile" evidence="8">
    <location>
        <begin position="9"/>
        <end position="395"/>
    </location>
</feature>
<accession>A0A4S4BPF3</accession>
<dbReference type="PROSITE" id="PS50850">
    <property type="entry name" value="MFS"/>
    <property type="match status" value="1"/>
</dbReference>
<dbReference type="PRINTS" id="PR01035">
    <property type="entry name" value="TCRTETA"/>
</dbReference>
<dbReference type="AlphaFoldDB" id="A0A4S4BPF3"/>
<dbReference type="PANTHER" id="PTHR43124">
    <property type="entry name" value="PURINE EFFLUX PUMP PBUE"/>
    <property type="match status" value="1"/>
</dbReference>
<evidence type="ECO:0000256" key="7">
    <source>
        <dbReference type="ARBA" id="ARBA00023136"/>
    </source>
</evidence>
<gene>
    <name evidence="9" type="ORF">E6W99_20575</name>
</gene>
<dbReference type="Gene3D" id="1.20.1250.20">
    <property type="entry name" value="MFS general substrate transporter like domains"/>
    <property type="match status" value="1"/>
</dbReference>
<evidence type="ECO:0000256" key="1">
    <source>
        <dbReference type="ARBA" id="ARBA00004651"/>
    </source>
</evidence>
<keyword evidence="7" id="KW-0472">Membrane</keyword>
<dbReference type="InterPro" id="IPR001958">
    <property type="entry name" value="Tet-R_TetA/multi-R_MdtG-like"/>
</dbReference>
<keyword evidence="3" id="KW-0813">Transport</keyword>
<dbReference type="RefSeq" id="WP_136357333.1">
    <property type="nucleotide sequence ID" value="NZ_CP046266.1"/>
</dbReference>
<keyword evidence="5" id="KW-0812">Transmembrane</keyword>
<evidence type="ECO:0000256" key="5">
    <source>
        <dbReference type="ARBA" id="ARBA00022692"/>
    </source>
</evidence>
<protein>
    <submittedName>
        <fullName evidence="9">MFS transporter</fullName>
    </submittedName>
</protein>
<sequence length="420" mass="45676">MQANQGKANIFAIALIPLVMVLGNSMLVPVLPTMKSKLNLSEFQVSLTITAFSLAAGLIIPLVGYLSDRFGRKWIIVVSLIIYGIGGIISGFAAWSLEKPYMIILIGRIIQGIGAAGTSPIAMALIGDVYSGAKESKALGIIESTNGLGKILSPIIGSLIALIIWYAVFFTFPILCFATAVFVWIGVKEKKKKQGKPLPEYLGALKQIFKQKGKWLVPAFFVGSVGLFILFGVLFYLSEMLESEYQIDGIIKGCILAIPLLGMVITAYITGAKIKQNKPLIRKIMIFGLLLLTASMLTVSFFKQIYLLIGFLTLGSIGTGLLLPCLNTLITGAVEKAERGMITSLYGSVRFLGVAFGPPLFSWLMKISHKTVFFSMAGLSLVTLILAFFFIKPSKNSKGESEKNEQLSTLFKKREKLTTT</sequence>
<dbReference type="EMBL" id="SSNT01000018">
    <property type="protein sequence ID" value="THF76793.1"/>
    <property type="molecule type" value="Genomic_DNA"/>
</dbReference>
<comment type="caution">
    <text evidence="9">The sequence shown here is derived from an EMBL/GenBank/DDBJ whole genome shotgun (WGS) entry which is preliminary data.</text>
</comment>
<keyword evidence="10" id="KW-1185">Reference proteome</keyword>
<dbReference type="Gene3D" id="1.20.1720.10">
    <property type="entry name" value="Multidrug resistance protein D"/>
    <property type="match status" value="1"/>
</dbReference>
<dbReference type="InterPro" id="IPR020846">
    <property type="entry name" value="MFS_dom"/>
</dbReference>
<dbReference type="InterPro" id="IPR011701">
    <property type="entry name" value="MFS"/>
</dbReference>
<proteinExistence type="inferred from homology"/>
<dbReference type="PROSITE" id="PS00216">
    <property type="entry name" value="SUGAR_TRANSPORT_1"/>
    <property type="match status" value="1"/>
</dbReference>
<keyword evidence="4" id="KW-1003">Cell membrane</keyword>
<evidence type="ECO:0000256" key="4">
    <source>
        <dbReference type="ARBA" id="ARBA00022475"/>
    </source>
</evidence>